<feature type="non-terminal residue" evidence="8">
    <location>
        <position position="545"/>
    </location>
</feature>
<dbReference type="Gene3D" id="3.20.20.80">
    <property type="entry name" value="Glycosidases"/>
    <property type="match status" value="2"/>
</dbReference>
<keyword evidence="5" id="KW-0472">Membrane</keyword>
<evidence type="ECO:0000259" key="7">
    <source>
        <dbReference type="Pfam" id="PF21365"/>
    </source>
</evidence>
<reference evidence="8 9" key="1">
    <citation type="submission" date="2019-09" db="EMBL/GenBank/DDBJ databases">
        <title>Bird 10,000 Genomes (B10K) Project - Family phase.</title>
        <authorList>
            <person name="Zhang G."/>
        </authorList>
    </citation>
    <scope>NUCLEOTIDE SEQUENCE [LARGE SCALE GENOMIC DNA]</scope>
    <source>
        <strain evidence="8">B10K-DU-001-70</strain>
        <tissue evidence="8">Muscle</tissue>
    </source>
</reference>
<evidence type="ECO:0000256" key="4">
    <source>
        <dbReference type="RuleBase" id="RU361185"/>
    </source>
</evidence>
<gene>
    <name evidence="8" type="primary">Myorg_0</name>
    <name evidence="8" type="ORF">HYLPRA_R01055</name>
</gene>
<name>A0A7K5WDA3_9SYLV</name>
<dbReference type="AlphaFoldDB" id="A0A7K5WDA3"/>
<dbReference type="PANTHER" id="PTHR43053:SF4">
    <property type="entry name" value="MYOGENESIS-REGULATING GLYCOSIDASE"/>
    <property type="match status" value="1"/>
</dbReference>
<dbReference type="Gene3D" id="2.60.40.1180">
    <property type="entry name" value="Golgi alpha-mannosidase II"/>
    <property type="match status" value="1"/>
</dbReference>
<evidence type="ECO:0000256" key="1">
    <source>
        <dbReference type="ARBA" id="ARBA00007806"/>
    </source>
</evidence>
<dbReference type="GO" id="GO:0004553">
    <property type="term" value="F:hydrolase activity, hydrolyzing O-glycosyl compounds"/>
    <property type="evidence" value="ECO:0007669"/>
    <property type="project" value="InterPro"/>
</dbReference>
<feature type="non-terminal residue" evidence="8">
    <location>
        <position position="1"/>
    </location>
</feature>
<dbReference type="Pfam" id="PF21365">
    <property type="entry name" value="Glyco_hydro_31_3rd"/>
    <property type="match status" value="1"/>
</dbReference>
<accession>A0A7K5WDA3</accession>
<feature type="domain" description="Glycosyl hydrolase family 31 C-terminal" evidence="7">
    <location>
        <begin position="461"/>
        <end position="533"/>
    </location>
</feature>
<keyword evidence="9" id="KW-1185">Reference proteome</keyword>
<dbReference type="PANTHER" id="PTHR43053">
    <property type="entry name" value="GLYCOSIDASE FAMILY 31"/>
    <property type="match status" value="1"/>
</dbReference>
<dbReference type="CDD" id="cd06592">
    <property type="entry name" value="GH31_NET37"/>
    <property type="match status" value="1"/>
</dbReference>
<proteinExistence type="inferred from homology"/>
<dbReference type="Proteomes" id="UP000557268">
    <property type="component" value="Unassembled WGS sequence"/>
</dbReference>
<comment type="caution">
    <text evidence="8">The sequence shown here is derived from an EMBL/GenBank/DDBJ whole genome shotgun (WGS) entry which is preliminary data.</text>
</comment>
<feature type="transmembrane region" description="Helical" evidence="5">
    <location>
        <begin position="43"/>
        <end position="66"/>
    </location>
</feature>
<protein>
    <submittedName>
        <fullName evidence="8">MYORG glycosidase</fullName>
    </submittedName>
</protein>
<evidence type="ECO:0000256" key="3">
    <source>
        <dbReference type="ARBA" id="ARBA00023295"/>
    </source>
</evidence>
<feature type="domain" description="Glycoside hydrolase family 31 TIM barrel" evidence="6">
    <location>
        <begin position="302"/>
        <end position="374"/>
    </location>
</feature>
<dbReference type="InterPro" id="IPR000322">
    <property type="entry name" value="Glyco_hydro_31_TIM"/>
</dbReference>
<comment type="similarity">
    <text evidence="1 4">Belongs to the glycosyl hydrolase 31 family.</text>
</comment>
<dbReference type="InterPro" id="IPR013780">
    <property type="entry name" value="Glyco_hydro_b"/>
</dbReference>
<evidence type="ECO:0000256" key="2">
    <source>
        <dbReference type="ARBA" id="ARBA00022801"/>
    </source>
</evidence>
<dbReference type="EMBL" id="VYXD01007963">
    <property type="protein sequence ID" value="NWU39080.1"/>
    <property type="molecule type" value="Genomic_DNA"/>
</dbReference>
<keyword evidence="5" id="KW-1133">Transmembrane helix</keyword>
<evidence type="ECO:0000259" key="6">
    <source>
        <dbReference type="Pfam" id="PF01055"/>
    </source>
</evidence>
<keyword evidence="3 4" id="KW-0326">Glycosidase</keyword>
<dbReference type="InterPro" id="IPR050985">
    <property type="entry name" value="Alpha-glycosidase_related"/>
</dbReference>
<dbReference type="Pfam" id="PF01055">
    <property type="entry name" value="Glyco_hydro_31_2nd"/>
    <property type="match status" value="1"/>
</dbReference>
<sequence>METWITHRSVKHEKFQKRDAKERHWTENVTPVKQKPSKELRPMVGAILLGLILFIAVVVAWCYYTVSLRKAERLKTELMDLRADGFVIRNQHGEVVFRLAFRSGSLDLESCSKEGEILSCSRSSRGPLNFFIQTVKPKDTVMCYRVRWEELAAGPAVEHTMFWEDAHWYGGSEMSTQHWPIRLAGYQEPVPYVTSDVYSFRDSFGGILERYWLSSKAAAIKINNSVPFHLGFNATERALFFQARYKDSPYKPPPGQQPFPELSYRVCVGSDVTSIHKYMVRRYFNKPSKIPAENAFRYPIWSTWALYKKDINQDKVLNFASDIKKYDFNCSHIEIDDMYTQAYGDFDFDPVKFPNVTEMFAKLREDGFKVTLMLGYPFVLPDMIGGNFLPNKTEGSVGIPDRELYVRWLELSAFMPSMQFSIPPWLYDREVVEIAQKFTELHESLVAPLLLELAGEVTDTGDPIIRPIWWISPRDEATHRIDSQFLIGDTLMVAPALEMGKQERDVYLPAGKWRSYKGELFEKTPVLLTDYPVDLDEVAYFLWVS</sequence>
<evidence type="ECO:0000313" key="9">
    <source>
        <dbReference type="Proteomes" id="UP000557268"/>
    </source>
</evidence>
<evidence type="ECO:0000313" key="8">
    <source>
        <dbReference type="EMBL" id="NWU39080.1"/>
    </source>
</evidence>
<keyword evidence="2 4" id="KW-0378">Hydrolase</keyword>
<organism evidence="8 9">
    <name type="scientific">Hylia prasina</name>
    <name type="common">green hylia</name>
    <dbReference type="NCBI Taxonomy" id="208073"/>
    <lineage>
        <taxon>Eukaryota</taxon>
        <taxon>Metazoa</taxon>
        <taxon>Chordata</taxon>
        <taxon>Craniata</taxon>
        <taxon>Vertebrata</taxon>
        <taxon>Euteleostomi</taxon>
        <taxon>Archelosauria</taxon>
        <taxon>Archosauria</taxon>
        <taxon>Dinosauria</taxon>
        <taxon>Saurischia</taxon>
        <taxon>Theropoda</taxon>
        <taxon>Coelurosauria</taxon>
        <taxon>Aves</taxon>
        <taxon>Neognathae</taxon>
        <taxon>Neoaves</taxon>
        <taxon>Telluraves</taxon>
        <taxon>Australaves</taxon>
        <taxon>Passeriformes</taxon>
        <taxon>Sylvioidea</taxon>
        <taxon>Sylviidae</taxon>
        <taxon>Acrocephalinae</taxon>
        <taxon>Hylia</taxon>
    </lineage>
</organism>
<dbReference type="InterPro" id="IPR017853">
    <property type="entry name" value="GH"/>
</dbReference>
<dbReference type="GO" id="GO:0048741">
    <property type="term" value="P:skeletal muscle fiber development"/>
    <property type="evidence" value="ECO:0007669"/>
    <property type="project" value="TreeGrafter"/>
</dbReference>
<dbReference type="SUPFAM" id="SSF51445">
    <property type="entry name" value="(Trans)glycosidases"/>
    <property type="match status" value="2"/>
</dbReference>
<dbReference type="SUPFAM" id="SSF51011">
    <property type="entry name" value="Glycosyl hydrolase domain"/>
    <property type="match status" value="1"/>
</dbReference>
<dbReference type="GO" id="GO:0005975">
    <property type="term" value="P:carbohydrate metabolic process"/>
    <property type="evidence" value="ECO:0007669"/>
    <property type="project" value="InterPro"/>
</dbReference>
<keyword evidence="5" id="KW-0812">Transmembrane</keyword>
<dbReference type="InterPro" id="IPR048395">
    <property type="entry name" value="Glyco_hydro_31_C"/>
</dbReference>
<evidence type="ECO:0000256" key="5">
    <source>
        <dbReference type="SAM" id="Phobius"/>
    </source>
</evidence>